<dbReference type="OrthoDB" id="10398974at2759"/>
<dbReference type="EMBL" id="KV454289">
    <property type="protein sequence ID" value="ODQ76313.1"/>
    <property type="molecule type" value="Genomic_DNA"/>
</dbReference>
<keyword evidence="2" id="KW-1185">Reference proteome</keyword>
<accession>A0A1E3QF39</accession>
<dbReference type="AlphaFoldDB" id="A0A1E3QF39"/>
<name>A0A1E3QF39_LIPST</name>
<dbReference type="Proteomes" id="UP000094385">
    <property type="component" value="Unassembled WGS sequence"/>
</dbReference>
<evidence type="ECO:0000313" key="1">
    <source>
        <dbReference type="EMBL" id="ODQ76313.1"/>
    </source>
</evidence>
<evidence type="ECO:0000313" key="2">
    <source>
        <dbReference type="Proteomes" id="UP000094385"/>
    </source>
</evidence>
<organism evidence="1 2">
    <name type="scientific">Lipomyces starkeyi NRRL Y-11557</name>
    <dbReference type="NCBI Taxonomy" id="675824"/>
    <lineage>
        <taxon>Eukaryota</taxon>
        <taxon>Fungi</taxon>
        <taxon>Dikarya</taxon>
        <taxon>Ascomycota</taxon>
        <taxon>Saccharomycotina</taxon>
        <taxon>Lipomycetes</taxon>
        <taxon>Lipomycetales</taxon>
        <taxon>Lipomycetaceae</taxon>
        <taxon>Lipomyces</taxon>
    </lineage>
</organism>
<gene>
    <name evidence="1" type="ORF">LIPSTDRAFT_67194</name>
</gene>
<sequence>MVCAEACLLAIWSCQVACRAGPPYLGILFVMFKIQGFGGRLIQAFGLRIAVAECGILTEPGYAGHPILVNANDEQRANP</sequence>
<protein>
    <submittedName>
        <fullName evidence="1">Uncharacterized protein</fullName>
    </submittedName>
</protein>
<proteinExistence type="predicted"/>
<reference evidence="1 2" key="1">
    <citation type="journal article" date="2016" name="Proc. Natl. Acad. Sci. U.S.A.">
        <title>Comparative genomics of biotechnologically important yeasts.</title>
        <authorList>
            <person name="Riley R."/>
            <person name="Haridas S."/>
            <person name="Wolfe K.H."/>
            <person name="Lopes M.R."/>
            <person name="Hittinger C.T."/>
            <person name="Goeker M."/>
            <person name="Salamov A.A."/>
            <person name="Wisecaver J.H."/>
            <person name="Long T.M."/>
            <person name="Calvey C.H."/>
            <person name="Aerts A.L."/>
            <person name="Barry K.W."/>
            <person name="Choi C."/>
            <person name="Clum A."/>
            <person name="Coughlan A.Y."/>
            <person name="Deshpande S."/>
            <person name="Douglass A.P."/>
            <person name="Hanson S.J."/>
            <person name="Klenk H.-P."/>
            <person name="LaButti K.M."/>
            <person name="Lapidus A."/>
            <person name="Lindquist E.A."/>
            <person name="Lipzen A.M."/>
            <person name="Meier-Kolthoff J.P."/>
            <person name="Ohm R.A."/>
            <person name="Otillar R.P."/>
            <person name="Pangilinan J.L."/>
            <person name="Peng Y."/>
            <person name="Rokas A."/>
            <person name="Rosa C.A."/>
            <person name="Scheuner C."/>
            <person name="Sibirny A.A."/>
            <person name="Slot J.C."/>
            <person name="Stielow J.B."/>
            <person name="Sun H."/>
            <person name="Kurtzman C.P."/>
            <person name="Blackwell M."/>
            <person name="Grigoriev I.V."/>
            <person name="Jeffries T.W."/>
        </authorList>
    </citation>
    <scope>NUCLEOTIDE SEQUENCE [LARGE SCALE GENOMIC DNA]</scope>
    <source>
        <strain evidence="1 2">NRRL Y-11557</strain>
    </source>
</reference>